<feature type="transmembrane region" description="Helical" evidence="5">
    <location>
        <begin position="43"/>
        <end position="61"/>
    </location>
</feature>
<dbReference type="InterPro" id="IPR011701">
    <property type="entry name" value="MFS"/>
</dbReference>
<reference evidence="7" key="2">
    <citation type="submission" date="2019-07" db="EMBL/GenBank/DDBJ databases">
        <title>Complete Genome Sequences of Clinical Pandoraea fibrosis Isolates.</title>
        <authorList>
            <person name="Pitt M.E."/>
            <person name="Nguyen S.H."/>
            <person name="Duarte T.P.S."/>
            <person name="Roddam L.F."/>
            <person name="Blaskovich M.A.T."/>
            <person name="Cooper M.A."/>
            <person name="Coin L.J.M."/>
        </authorList>
    </citation>
    <scope>NUCLEOTIDE SEQUENCE</scope>
    <source>
        <strain evidence="7">6399</strain>
    </source>
</reference>
<keyword evidence="9" id="KW-1185">Reference proteome</keyword>
<reference evidence="8 10" key="3">
    <citation type="submission" date="2019-08" db="EMBL/GenBank/DDBJ databases">
        <authorList>
            <person name="Peeters C."/>
        </authorList>
    </citation>
    <scope>NUCLEOTIDE SEQUENCE [LARGE SCALE GENOMIC DNA]</scope>
    <source>
        <strain evidence="8 10">LMG 31113</strain>
    </source>
</reference>
<dbReference type="InterPro" id="IPR020846">
    <property type="entry name" value="MFS_dom"/>
</dbReference>
<comment type="subcellular location">
    <subcellularLocation>
        <location evidence="1">Membrane</location>
        <topology evidence="1">Multi-pass membrane protein</topology>
    </subcellularLocation>
</comment>
<dbReference type="RefSeq" id="WP_039369317.1">
    <property type="nucleotide sequence ID" value="NZ_CABPRW010000002.1"/>
</dbReference>
<dbReference type="GO" id="GO:0046943">
    <property type="term" value="F:carboxylic acid transmembrane transporter activity"/>
    <property type="evidence" value="ECO:0007669"/>
    <property type="project" value="TreeGrafter"/>
</dbReference>
<name>A0A5E4SRN0_9BURK</name>
<dbReference type="InterPro" id="IPR005829">
    <property type="entry name" value="Sugar_transporter_CS"/>
</dbReference>
<feature type="transmembrane region" description="Helical" evidence="5">
    <location>
        <begin position="304"/>
        <end position="321"/>
    </location>
</feature>
<keyword evidence="4 5" id="KW-0472">Membrane</keyword>
<evidence type="ECO:0000256" key="2">
    <source>
        <dbReference type="ARBA" id="ARBA00022692"/>
    </source>
</evidence>
<dbReference type="PANTHER" id="PTHR23508:SF10">
    <property type="entry name" value="CARBOXYLIC ACID TRANSPORTER PROTEIN HOMOLOG"/>
    <property type="match status" value="1"/>
</dbReference>
<dbReference type="Proteomes" id="UP000382577">
    <property type="component" value="Unassembled WGS sequence"/>
</dbReference>
<feature type="transmembrane region" description="Helical" evidence="5">
    <location>
        <begin position="178"/>
        <end position="197"/>
    </location>
</feature>
<evidence type="ECO:0000313" key="9">
    <source>
        <dbReference type="Proteomes" id="UP000035080"/>
    </source>
</evidence>
<feature type="transmembrane region" description="Helical" evidence="5">
    <location>
        <begin position="236"/>
        <end position="254"/>
    </location>
</feature>
<accession>A0A5E4SRN0</accession>
<evidence type="ECO:0000313" key="7">
    <source>
        <dbReference type="EMBL" id="QHF14552.1"/>
    </source>
</evidence>
<dbReference type="EMBL" id="CP047385">
    <property type="protein sequence ID" value="QHF14552.1"/>
    <property type="molecule type" value="Genomic_DNA"/>
</dbReference>
<dbReference type="SUPFAM" id="SSF103473">
    <property type="entry name" value="MFS general substrate transporter"/>
    <property type="match status" value="1"/>
</dbReference>
<evidence type="ECO:0000256" key="5">
    <source>
        <dbReference type="SAM" id="Phobius"/>
    </source>
</evidence>
<dbReference type="PROSITE" id="PS50850">
    <property type="entry name" value="MFS"/>
    <property type="match status" value="1"/>
</dbReference>
<dbReference type="Proteomes" id="UP000035080">
    <property type="component" value="Chromosome"/>
</dbReference>
<dbReference type="Gene3D" id="1.20.1250.20">
    <property type="entry name" value="MFS general substrate transporter like domains"/>
    <property type="match status" value="2"/>
</dbReference>
<feature type="domain" description="Major facilitator superfamily (MFS) profile" evidence="6">
    <location>
        <begin position="28"/>
        <end position="415"/>
    </location>
</feature>
<evidence type="ECO:0000256" key="1">
    <source>
        <dbReference type="ARBA" id="ARBA00004141"/>
    </source>
</evidence>
<evidence type="ECO:0000313" key="8">
    <source>
        <dbReference type="EMBL" id="VVD77632.1"/>
    </source>
</evidence>
<keyword evidence="2 5" id="KW-0812">Transmembrane</keyword>
<feature type="transmembrane region" description="Helical" evidence="5">
    <location>
        <begin position="67"/>
        <end position="85"/>
    </location>
</feature>
<gene>
    <name evidence="8" type="ORF">PFI31113_00939</name>
    <name evidence="7" type="ORF">PI93_019245</name>
</gene>
<reference evidence="7 9" key="1">
    <citation type="journal article" date="2015" name="Genome Announc.">
        <title>Genome Sequences of Two Pandoraea pnomenusa Isolates Recovered 11 Months Apart from a Cystic Fibrosis Patient.</title>
        <authorList>
            <person name="Ee R."/>
            <person name="Ambrose M."/>
            <person name="Lazenby J."/>
            <person name="Williams P."/>
            <person name="Chan K.G."/>
            <person name="Roddam L."/>
        </authorList>
    </citation>
    <scope>NUCLEOTIDE SEQUENCE [LARGE SCALE GENOMIC DNA]</scope>
    <source>
        <strain evidence="7 9">6399</strain>
    </source>
</reference>
<dbReference type="Pfam" id="PF07690">
    <property type="entry name" value="MFS_1"/>
    <property type="match status" value="1"/>
</dbReference>
<dbReference type="AlphaFoldDB" id="A0A5E4SRN0"/>
<evidence type="ECO:0000256" key="3">
    <source>
        <dbReference type="ARBA" id="ARBA00022989"/>
    </source>
</evidence>
<dbReference type="EMBL" id="CABPRW010000002">
    <property type="protein sequence ID" value="VVD77632.1"/>
    <property type="molecule type" value="Genomic_DNA"/>
</dbReference>
<keyword evidence="3 5" id="KW-1133">Transmembrane helix</keyword>
<organism evidence="8 10">
    <name type="scientific">Pandoraea fibrosis</name>
    <dbReference type="NCBI Taxonomy" id="1891094"/>
    <lineage>
        <taxon>Bacteria</taxon>
        <taxon>Pseudomonadati</taxon>
        <taxon>Pseudomonadota</taxon>
        <taxon>Betaproteobacteria</taxon>
        <taxon>Burkholderiales</taxon>
        <taxon>Burkholderiaceae</taxon>
        <taxon>Pandoraea</taxon>
    </lineage>
</organism>
<protein>
    <submittedName>
        <fullName evidence="8">MFS transporter</fullName>
    </submittedName>
</protein>
<dbReference type="GO" id="GO:0005886">
    <property type="term" value="C:plasma membrane"/>
    <property type="evidence" value="ECO:0007669"/>
    <property type="project" value="TreeGrafter"/>
</dbReference>
<dbReference type="InterPro" id="IPR036259">
    <property type="entry name" value="MFS_trans_sf"/>
</dbReference>
<sequence>MEANLNTPSAQHAGATSDEIVTPYAWKALAGSAIGYAMDGFDLLILGFMLPAITAGLQLSAGQAGALVTWTLIGAVAGGILFGALSDRYGRVRMLTWTILLFAVFTGLCAFAQGFWDLLVYRTIAGIGLGGEFGIGMALAAEAWPAAKRARVSSYVALGWQTGVLAAALLTPLLLMHIGWRGMFLVGVLPALVAWVLRNKLHEPEVFVRRTGKSATSERSSNAFRLLVKDARTTRVSLGIVILCSVQNFGYYGIMIWLPTFLSQKLGFSLTKSGLWTAATVIGMMIGVWAFGQLADRIGRRPTFLLYQAGAVVMVIVYAQLTDPTVMLFAGALMGMFVNGMVGGYGTLMSEAYPTAARATAQNVLWNIGRAIGGLGPVVVGALAARYSFQIAIALLASLYVLDMLATRFLIPELKGVELE</sequence>
<feature type="transmembrane region" description="Helical" evidence="5">
    <location>
        <begin position="391"/>
        <end position="411"/>
    </location>
</feature>
<dbReference type="OrthoDB" id="183263at2"/>
<dbReference type="PROSITE" id="PS00217">
    <property type="entry name" value="SUGAR_TRANSPORT_2"/>
    <property type="match status" value="1"/>
</dbReference>
<dbReference type="PANTHER" id="PTHR23508">
    <property type="entry name" value="CARBOXYLIC ACID TRANSPORTER PROTEIN HOMOLOG"/>
    <property type="match status" value="1"/>
</dbReference>
<evidence type="ECO:0000313" key="10">
    <source>
        <dbReference type="Proteomes" id="UP000382577"/>
    </source>
</evidence>
<feature type="transmembrane region" description="Helical" evidence="5">
    <location>
        <begin position="274"/>
        <end position="292"/>
    </location>
</feature>
<feature type="transmembrane region" description="Helical" evidence="5">
    <location>
        <begin position="94"/>
        <end position="113"/>
    </location>
</feature>
<feature type="transmembrane region" description="Helical" evidence="5">
    <location>
        <begin position="327"/>
        <end position="348"/>
    </location>
</feature>
<evidence type="ECO:0000259" key="6">
    <source>
        <dbReference type="PROSITE" id="PS50850"/>
    </source>
</evidence>
<evidence type="ECO:0000256" key="4">
    <source>
        <dbReference type="ARBA" id="ARBA00023136"/>
    </source>
</evidence>
<feature type="transmembrane region" description="Helical" evidence="5">
    <location>
        <begin position="152"/>
        <end position="172"/>
    </location>
</feature>
<proteinExistence type="predicted"/>
<feature type="transmembrane region" description="Helical" evidence="5">
    <location>
        <begin position="368"/>
        <end position="385"/>
    </location>
</feature>
<feature type="transmembrane region" description="Helical" evidence="5">
    <location>
        <begin position="119"/>
        <end position="140"/>
    </location>
</feature>